<gene>
    <name evidence="2" type="ORF">SASPL_143410</name>
</gene>
<dbReference type="EMBL" id="PNBA02000016">
    <property type="protein sequence ID" value="KAG6397244.1"/>
    <property type="molecule type" value="Genomic_DNA"/>
</dbReference>
<feature type="region of interest" description="Disordered" evidence="1">
    <location>
        <begin position="1"/>
        <end position="59"/>
    </location>
</feature>
<dbReference type="SUPFAM" id="SSF53098">
    <property type="entry name" value="Ribonuclease H-like"/>
    <property type="match status" value="1"/>
</dbReference>
<sequence length="351" mass="39794">MGSRKRQNNNIVTVTDDDQQSEDHEILKDIEDEEEARTEAPSPNKKRKGAKGASKRKTTSVHWKDYDKVMVKEGNPPVQRMKAQCKRCGKLIAADSRGCGTNGLKNHTISCLKKNAEVGDGQTILAYSVDGGSRELTTWKFDQKTIRLGLCKMILLDELPFLFVEREGFQYFMRLVCPQFQIPSRQTIRSDCVQLFLEEKQSLVKFFQRRGMGRVSITTDCWTSLNNNSFICVTAHYIGKDWILHKKIINFSKIDSHKGDDIGAAIVKSLTDWGLNNLFSCTLDNASQNDTAIDVVQTHMEQNNINILGGKYFHVRCAAHVLNLIVKDGLKEIGISIRRVREAVRWLKSSP</sequence>
<dbReference type="InterPro" id="IPR012337">
    <property type="entry name" value="RNaseH-like_sf"/>
</dbReference>
<proteinExistence type="predicted"/>
<accession>A0A8X8ZAT8</accession>
<protein>
    <recommendedName>
        <fullName evidence="4">BED-type domain-containing protein</fullName>
    </recommendedName>
</protein>
<dbReference type="SMART" id="SM00614">
    <property type="entry name" value="ZnF_BED"/>
    <property type="match status" value="1"/>
</dbReference>
<keyword evidence="3" id="KW-1185">Reference proteome</keyword>
<dbReference type="SUPFAM" id="SSF140996">
    <property type="entry name" value="Hermes dimerisation domain"/>
    <property type="match status" value="1"/>
</dbReference>
<reference evidence="2" key="1">
    <citation type="submission" date="2018-01" db="EMBL/GenBank/DDBJ databases">
        <authorList>
            <person name="Mao J.F."/>
        </authorList>
    </citation>
    <scope>NUCLEOTIDE SEQUENCE</scope>
    <source>
        <strain evidence="2">Huo1</strain>
        <tissue evidence="2">Leaf</tissue>
    </source>
</reference>
<reference evidence="2" key="2">
    <citation type="submission" date="2020-08" db="EMBL/GenBank/DDBJ databases">
        <title>Plant Genome Project.</title>
        <authorList>
            <person name="Zhang R.-G."/>
        </authorList>
    </citation>
    <scope>NUCLEOTIDE SEQUENCE</scope>
    <source>
        <strain evidence="2">Huo1</strain>
        <tissue evidence="2">Leaf</tissue>
    </source>
</reference>
<evidence type="ECO:0008006" key="4">
    <source>
        <dbReference type="Google" id="ProtNLM"/>
    </source>
</evidence>
<dbReference type="PANTHER" id="PTHR46481:SF7">
    <property type="entry name" value="ZINC FINGER BED DOMAIN-CONTAINING PROTEIN RICESLEEPER 2-LIKE"/>
    <property type="match status" value="1"/>
</dbReference>
<name>A0A8X8ZAT8_SALSN</name>
<evidence type="ECO:0000256" key="1">
    <source>
        <dbReference type="SAM" id="MobiDB-lite"/>
    </source>
</evidence>
<dbReference type="PANTHER" id="PTHR46481">
    <property type="entry name" value="ZINC FINGER BED DOMAIN-CONTAINING PROTEIN 4"/>
    <property type="match status" value="1"/>
</dbReference>
<comment type="caution">
    <text evidence="2">The sequence shown here is derived from an EMBL/GenBank/DDBJ whole genome shotgun (WGS) entry which is preliminary data.</text>
</comment>
<evidence type="ECO:0000313" key="3">
    <source>
        <dbReference type="Proteomes" id="UP000298416"/>
    </source>
</evidence>
<dbReference type="AlphaFoldDB" id="A0A8X8ZAT8"/>
<dbReference type="InterPro" id="IPR052035">
    <property type="entry name" value="ZnF_BED_domain_contain"/>
</dbReference>
<organism evidence="2">
    <name type="scientific">Salvia splendens</name>
    <name type="common">Scarlet sage</name>
    <dbReference type="NCBI Taxonomy" id="180675"/>
    <lineage>
        <taxon>Eukaryota</taxon>
        <taxon>Viridiplantae</taxon>
        <taxon>Streptophyta</taxon>
        <taxon>Embryophyta</taxon>
        <taxon>Tracheophyta</taxon>
        <taxon>Spermatophyta</taxon>
        <taxon>Magnoliopsida</taxon>
        <taxon>eudicotyledons</taxon>
        <taxon>Gunneridae</taxon>
        <taxon>Pentapetalae</taxon>
        <taxon>asterids</taxon>
        <taxon>lamiids</taxon>
        <taxon>Lamiales</taxon>
        <taxon>Lamiaceae</taxon>
        <taxon>Nepetoideae</taxon>
        <taxon>Mentheae</taxon>
        <taxon>Salviinae</taxon>
        <taxon>Salvia</taxon>
        <taxon>Salvia subgen. Calosphace</taxon>
        <taxon>core Calosphace</taxon>
    </lineage>
</organism>
<feature type="compositionally biased region" description="Basic residues" evidence="1">
    <location>
        <begin position="44"/>
        <end position="59"/>
    </location>
</feature>
<evidence type="ECO:0000313" key="2">
    <source>
        <dbReference type="EMBL" id="KAG6397244.1"/>
    </source>
</evidence>
<dbReference type="Proteomes" id="UP000298416">
    <property type="component" value="Unassembled WGS sequence"/>
</dbReference>